<keyword evidence="1" id="KW-1133">Transmembrane helix</keyword>
<evidence type="ECO:0000256" key="1">
    <source>
        <dbReference type="SAM" id="Phobius"/>
    </source>
</evidence>
<dbReference type="EMBL" id="CH902618">
    <property type="protein sequence ID" value="EDV38845.1"/>
    <property type="molecule type" value="Genomic_DNA"/>
</dbReference>
<sequence length="248" mass="28357">MFEPKHGIWAFFQEEFPNGQGAKRRKHVLRVFLALSVFLFLALVQWMIVLLALRDWSLSWFKENIVAVVLVYVFGVFLLLLFALSQHLRQLCFFNWLLVGIIVECCILSLSTLVANSGTIKFLFGLLLVSLICIIAAIVAAFLPWDMTENVLYLYVLSTVAYMTSLYSIVIYSVLEATWAFYIFAGLIAVVVLLFLMYHVQCIMGGGAAKTELADDKYAALLLFHEFMALLVLTLYWRPIMQRLQSKQ</sequence>
<dbReference type="PhylomeDB" id="B3M7X2"/>
<keyword evidence="3" id="KW-1185">Reference proteome</keyword>
<evidence type="ECO:0000313" key="3">
    <source>
        <dbReference type="Proteomes" id="UP000007801"/>
    </source>
</evidence>
<dbReference type="AlphaFoldDB" id="B3M7X2"/>
<keyword evidence="1" id="KW-0472">Membrane</keyword>
<feature type="transmembrane region" description="Helical" evidence="1">
    <location>
        <begin position="122"/>
        <end position="145"/>
    </location>
</feature>
<feature type="transmembrane region" description="Helical" evidence="1">
    <location>
        <begin position="96"/>
        <end position="115"/>
    </location>
</feature>
<keyword evidence="1" id="KW-0812">Transmembrane</keyword>
<protein>
    <submittedName>
        <fullName evidence="2">Uncharacterized protein, isoform A</fullName>
    </submittedName>
</protein>
<feature type="transmembrane region" description="Helical" evidence="1">
    <location>
        <begin position="31"/>
        <end position="53"/>
    </location>
</feature>
<evidence type="ECO:0000313" key="2">
    <source>
        <dbReference type="EMBL" id="EDV38845.1"/>
    </source>
</evidence>
<gene>
    <name evidence="2" type="primary">Dana\GF24797</name>
    <name evidence="2" type="synonym">dana_GLEANR_9491</name>
    <name evidence="2" type="ORF">GF24797</name>
</gene>
<feature type="transmembrane region" description="Helical" evidence="1">
    <location>
        <begin position="179"/>
        <end position="198"/>
    </location>
</feature>
<feature type="transmembrane region" description="Helical" evidence="1">
    <location>
        <begin position="218"/>
        <end position="237"/>
    </location>
</feature>
<accession>B3M7X2</accession>
<reference evidence="2 3" key="1">
    <citation type="journal article" date="2007" name="Nature">
        <title>Evolution of genes and genomes on the Drosophila phylogeny.</title>
        <authorList>
            <consortium name="Drosophila 12 Genomes Consortium"/>
            <person name="Clark A.G."/>
            <person name="Eisen M.B."/>
            <person name="Smith D.R."/>
            <person name="Bergman C.M."/>
            <person name="Oliver B."/>
            <person name="Markow T.A."/>
            <person name="Kaufman T.C."/>
            <person name="Kellis M."/>
            <person name="Gelbart W."/>
            <person name="Iyer V.N."/>
            <person name="Pollard D.A."/>
            <person name="Sackton T.B."/>
            <person name="Larracuente A.M."/>
            <person name="Singh N.D."/>
            <person name="Abad J.P."/>
            <person name="Abt D.N."/>
            <person name="Adryan B."/>
            <person name="Aguade M."/>
            <person name="Akashi H."/>
            <person name="Anderson W.W."/>
            <person name="Aquadro C.F."/>
            <person name="Ardell D.H."/>
            <person name="Arguello R."/>
            <person name="Artieri C.G."/>
            <person name="Barbash D.A."/>
            <person name="Barker D."/>
            <person name="Barsanti P."/>
            <person name="Batterham P."/>
            <person name="Batzoglou S."/>
            <person name="Begun D."/>
            <person name="Bhutkar A."/>
            <person name="Blanco E."/>
            <person name="Bosak S.A."/>
            <person name="Bradley R.K."/>
            <person name="Brand A.D."/>
            <person name="Brent M.R."/>
            <person name="Brooks A.N."/>
            <person name="Brown R.H."/>
            <person name="Butlin R.K."/>
            <person name="Caggese C."/>
            <person name="Calvi B.R."/>
            <person name="Bernardo de Carvalho A."/>
            <person name="Caspi A."/>
            <person name="Castrezana S."/>
            <person name="Celniker S.E."/>
            <person name="Chang J.L."/>
            <person name="Chapple C."/>
            <person name="Chatterji S."/>
            <person name="Chinwalla A."/>
            <person name="Civetta A."/>
            <person name="Clifton S.W."/>
            <person name="Comeron J.M."/>
            <person name="Costello J.C."/>
            <person name="Coyne J.A."/>
            <person name="Daub J."/>
            <person name="David R.G."/>
            <person name="Delcher A.L."/>
            <person name="Delehaunty K."/>
            <person name="Do C.B."/>
            <person name="Ebling H."/>
            <person name="Edwards K."/>
            <person name="Eickbush T."/>
            <person name="Evans J.D."/>
            <person name="Filipski A."/>
            <person name="Findeiss S."/>
            <person name="Freyhult E."/>
            <person name="Fulton L."/>
            <person name="Fulton R."/>
            <person name="Garcia A.C."/>
            <person name="Gardiner A."/>
            <person name="Garfield D.A."/>
            <person name="Garvin B.E."/>
            <person name="Gibson G."/>
            <person name="Gilbert D."/>
            <person name="Gnerre S."/>
            <person name="Godfrey J."/>
            <person name="Good R."/>
            <person name="Gotea V."/>
            <person name="Gravely B."/>
            <person name="Greenberg A.J."/>
            <person name="Griffiths-Jones S."/>
            <person name="Gross S."/>
            <person name="Guigo R."/>
            <person name="Gustafson E.A."/>
            <person name="Haerty W."/>
            <person name="Hahn M.W."/>
            <person name="Halligan D.L."/>
            <person name="Halpern A.L."/>
            <person name="Halter G.M."/>
            <person name="Han M.V."/>
            <person name="Heger A."/>
            <person name="Hillier L."/>
            <person name="Hinrichs A.S."/>
            <person name="Holmes I."/>
            <person name="Hoskins R.A."/>
            <person name="Hubisz M.J."/>
            <person name="Hultmark D."/>
            <person name="Huntley M.A."/>
            <person name="Jaffe D.B."/>
            <person name="Jagadeeshan S."/>
            <person name="Jeck W.R."/>
            <person name="Johnson J."/>
            <person name="Jones C.D."/>
            <person name="Jordan W.C."/>
            <person name="Karpen G.H."/>
            <person name="Kataoka E."/>
            <person name="Keightley P.D."/>
            <person name="Kheradpour P."/>
            <person name="Kirkness E.F."/>
            <person name="Koerich L.B."/>
            <person name="Kristiansen K."/>
            <person name="Kudrna D."/>
            <person name="Kulathinal R.J."/>
            <person name="Kumar S."/>
            <person name="Kwok R."/>
            <person name="Lander E."/>
            <person name="Langley C.H."/>
            <person name="Lapoint R."/>
            <person name="Lazzaro B.P."/>
            <person name="Lee S.J."/>
            <person name="Levesque L."/>
            <person name="Li R."/>
            <person name="Lin C.F."/>
            <person name="Lin M.F."/>
            <person name="Lindblad-Toh K."/>
            <person name="Llopart A."/>
            <person name="Long M."/>
            <person name="Low L."/>
            <person name="Lozovsky E."/>
            <person name="Lu J."/>
            <person name="Luo M."/>
            <person name="Machado C.A."/>
            <person name="Makalowski W."/>
            <person name="Marzo M."/>
            <person name="Matsuda M."/>
            <person name="Matzkin L."/>
            <person name="McAllister B."/>
            <person name="McBride C.S."/>
            <person name="McKernan B."/>
            <person name="McKernan K."/>
            <person name="Mendez-Lago M."/>
            <person name="Minx P."/>
            <person name="Mollenhauer M.U."/>
            <person name="Montooth K."/>
            <person name="Mount S.M."/>
            <person name="Mu X."/>
            <person name="Myers E."/>
            <person name="Negre B."/>
            <person name="Newfeld S."/>
            <person name="Nielsen R."/>
            <person name="Noor M.A."/>
            <person name="O'Grady P."/>
            <person name="Pachter L."/>
            <person name="Papaceit M."/>
            <person name="Parisi M.J."/>
            <person name="Parisi M."/>
            <person name="Parts L."/>
            <person name="Pedersen J.S."/>
            <person name="Pesole G."/>
            <person name="Phillippy A.M."/>
            <person name="Ponting C.P."/>
            <person name="Pop M."/>
            <person name="Porcelli D."/>
            <person name="Powell J.R."/>
            <person name="Prohaska S."/>
            <person name="Pruitt K."/>
            <person name="Puig M."/>
            <person name="Quesneville H."/>
            <person name="Ram K.R."/>
            <person name="Rand D."/>
            <person name="Rasmussen M.D."/>
            <person name="Reed L.K."/>
            <person name="Reenan R."/>
            <person name="Reily A."/>
            <person name="Remington K.A."/>
            <person name="Rieger T.T."/>
            <person name="Ritchie M.G."/>
            <person name="Robin C."/>
            <person name="Rogers Y.H."/>
            <person name="Rohde C."/>
            <person name="Rozas J."/>
            <person name="Rubenfield M.J."/>
            <person name="Ruiz A."/>
            <person name="Russo S."/>
            <person name="Salzberg S.L."/>
            <person name="Sanchez-Gracia A."/>
            <person name="Saranga D.J."/>
            <person name="Sato H."/>
            <person name="Schaeffer S.W."/>
            <person name="Schatz M.C."/>
            <person name="Schlenke T."/>
            <person name="Schwartz R."/>
            <person name="Segarra C."/>
            <person name="Singh R.S."/>
            <person name="Sirot L."/>
            <person name="Sirota M."/>
            <person name="Sisneros N.B."/>
            <person name="Smith C.D."/>
            <person name="Smith T.F."/>
            <person name="Spieth J."/>
            <person name="Stage D.E."/>
            <person name="Stark A."/>
            <person name="Stephan W."/>
            <person name="Strausberg R.L."/>
            <person name="Strempel S."/>
            <person name="Sturgill D."/>
            <person name="Sutton G."/>
            <person name="Sutton G.G."/>
            <person name="Tao W."/>
            <person name="Teichmann S."/>
            <person name="Tobari Y.N."/>
            <person name="Tomimura Y."/>
            <person name="Tsolas J.M."/>
            <person name="Valente V.L."/>
            <person name="Venter E."/>
            <person name="Venter J.C."/>
            <person name="Vicario S."/>
            <person name="Vieira F.G."/>
            <person name="Vilella A.J."/>
            <person name="Villasante A."/>
            <person name="Walenz B."/>
            <person name="Wang J."/>
            <person name="Wasserman M."/>
            <person name="Watts T."/>
            <person name="Wilson D."/>
            <person name="Wilson R.K."/>
            <person name="Wing R.A."/>
            <person name="Wolfner M.F."/>
            <person name="Wong A."/>
            <person name="Wong G.K."/>
            <person name="Wu C.I."/>
            <person name="Wu G."/>
            <person name="Yamamoto D."/>
            <person name="Yang H.P."/>
            <person name="Yang S.P."/>
            <person name="Yorke J.A."/>
            <person name="Yoshida K."/>
            <person name="Zdobnov E."/>
            <person name="Zhang P."/>
            <person name="Zhang Y."/>
            <person name="Zimin A.V."/>
            <person name="Baldwin J."/>
            <person name="Abdouelleil A."/>
            <person name="Abdulkadir J."/>
            <person name="Abebe A."/>
            <person name="Abera B."/>
            <person name="Abreu J."/>
            <person name="Acer S.C."/>
            <person name="Aftuck L."/>
            <person name="Alexander A."/>
            <person name="An P."/>
            <person name="Anderson E."/>
            <person name="Anderson S."/>
            <person name="Arachi H."/>
            <person name="Azer M."/>
            <person name="Bachantsang P."/>
            <person name="Barry A."/>
            <person name="Bayul T."/>
            <person name="Berlin A."/>
            <person name="Bessette D."/>
            <person name="Bloom T."/>
            <person name="Blye J."/>
            <person name="Boguslavskiy L."/>
            <person name="Bonnet C."/>
            <person name="Boukhgalter B."/>
            <person name="Bourzgui I."/>
            <person name="Brown A."/>
            <person name="Cahill P."/>
            <person name="Channer S."/>
            <person name="Cheshatsang Y."/>
            <person name="Chuda L."/>
            <person name="Citroen M."/>
            <person name="Collymore A."/>
            <person name="Cooke P."/>
            <person name="Costello M."/>
            <person name="D'Aco K."/>
            <person name="Daza R."/>
            <person name="De Haan G."/>
            <person name="DeGray S."/>
            <person name="DeMaso C."/>
            <person name="Dhargay N."/>
            <person name="Dooley K."/>
            <person name="Dooley E."/>
            <person name="Doricent M."/>
            <person name="Dorje P."/>
            <person name="Dorjee K."/>
            <person name="Dupes A."/>
            <person name="Elong R."/>
            <person name="Falk J."/>
            <person name="Farina A."/>
            <person name="Faro S."/>
            <person name="Ferguson D."/>
            <person name="Fisher S."/>
            <person name="Foley C.D."/>
            <person name="Franke A."/>
            <person name="Friedrich D."/>
            <person name="Gadbois L."/>
            <person name="Gearin G."/>
            <person name="Gearin C.R."/>
            <person name="Giannoukos G."/>
            <person name="Goode T."/>
            <person name="Graham J."/>
            <person name="Grandbois E."/>
            <person name="Grewal S."/>
            <person name="Gyaltsen K."/>
            <person name="Hafez N."/>
            <person name="Hagos B."/>
            <person name="Hall J."/>
            <person name="Henson C."/>
            <person name="Hollinger A."/>
            <person name="Honan T."/>
            <person name="Huard M.D."/>
            <person name="Hughes L."/>
            <person name="Hurhula B."/>
            <person name="Husby M.E."/>
            <person name="Kamat A."/>
            <person name="Kanga B."/>
            <person name="Kashin S."/>
            <person name="Khazanovich D."/>
            <person name="Kisner P."/>
            <person name="Lance K."/>
            <person name="Lara M."/>
            <person name="Lee W."/>
            <person name="Lennon N."/>
            <person name="Letendre F."/>
            <person name="LeVine R."/>
            <person name="Lipovsky A."/>
            <person name="Liu X."/>
            <person name="Liu J."/>
            <person name="Liu S."/>
            <person name="Lokyitsang T."/>
            <person name="Lokyitsang Y."/>
            <person name="Lubonja R."/>
            <person name="Lui A."/>
            <person name="MacDonald P."/>
            <person name="Magnisalis V."/>
            <person name="Maru K."/>
            <person name="Matthews C."/>
            <person name="McCusker W."/>
            <person name="McDonough S."/>
            <person name="Mehta T."/>
            <person name="Meldrim J."/>
            <person name="Meneus L."/>
            <person name="Mihai O."/>
            <person name="Mihalev A."/>
            <person name="Mihova T."/>
            <person name="Mittelman R."/>
            <person name="Mlenga V."/>
            <person name="Montmayeur A."/>
            <person name="Mulrain L."/>
            <person name="Navidi A."/>
            <person name="Naylor J."/>
            <person name="Negash T."/>
            <person name="Nguyen T."/>
            <person name="Nguyen N."/>
            <person name="Nicol R."/>
            <person name="Norbu C."/>
            <person name="Norbu N."/>
            <person name="Novod N."/>
            <person name="O'Neill B."/>
            <person name="Osman S."/>
            <person name="Markiewicz E."/>
            <person name="Oyono O.L."/>
            <person name="Patti C."/>
            <person name="Phunkhang P."/>
            <person name="Pierre F."/>
            <person name="Priest M."/>
            <person name="Raghuraman S."/>
            <person name="Rege F."/>
            <person name="Reyes R."/>
            <person name="Rise C."/>
            <person name="Rogov P."/>
            <person name="Ross K."/>
            <person name="Ryan E."/>
            <person name="Settipalli S."/>
            <person name="Shea T."/>
            <person name="Sherpa N."/>
            <person name="Shi L."/>
            <person name="Shih D."/>
            <person name="Sparrow T."/>
            <person name="Spaulding J."/>
            <person name="Stalker J."/>
            <person name="Stange-Thomann N."/>
            <person name="Stavropoulos S."/>
            <person name="Stone C."/>
            <person name="Strader C."/>
            <person name="Tesfaye S."/>
            <person name="Thomson T."/>
            <person name="Thoulutsang Y."/>
            <person name="Thoulutsang D."/>
            <person name="Topham K."/>
            <person name="Topping I."/>
            <person name="Tsamla T."/>
            <person name="Vassiliev H."/>
            <person name="Vo A."/>
            <person name="Wangchuk T."/>
            <person name="Wangdi T."/>
            <person name="Weiand M."/>
            <person name="Wilkinson J."/>
            <person name="Wilson A."/>
            <person name="Yadav S."/>
            <person name="Young G."/>
            <person name="Yu Q."/>
            <person name="Zembek L."/>
            <person name="Zhong D."/>
            <person name="Zimmer A."/>
            <person name="Zwirko Z."/>
            <person name="Jaffe D.B."/>
            <person name="Alvarez P."/>
            <person name="Brockman W."/>
            <person name="Butler J."/>
            <person name="Chin C."/>
            <person name="Gnerre S."/>
            <person name="Grabherr M."/>
            <person name="Kleber M."/>
            <person name="Mauceli E."/>
            <person name="MacCallum I."/>
        </authorList>
    </citation>
    <scope>NUCLEOTIDE SEQUENCE [LARGE SCALE GENOMIC DNA]</scope>
    <source>
        <strain evidence="3">Tucson 14024-0371.13</strain>
    </source>
</reference>
<dbReference type="GeneID" id="6507427"/>
<dbReference type="OrthoDB" id="7852153at2759"/>
<proteinExistence type="predicted"/>
<dbReference type="Proteomes" id="UP000007801">
    <property type="component" value="Unassembled WGS sequence"/>
</dbReference>
<dbReference type="OMA" id="GFVHWIL"/>
<dbReference type="KEGG" id="dan:6507427"/>
<name>B3M7X2_DROAN</name>
<dbReference type="HOGENOM" id="CLU_1108080_0_0_1"/>
<organism evidence="2 3">
    <name type="scientific">Drosophila ananassae</name>
    <name type="common">Fruit fly</name>
    <dbReference type="NCBI Taxonomy" id="7217"/>
    <lineage>
        <taxon>Eukaryota</taxon>
        <taxon>Metazoa</taxon>
        <taxon>Ecdysozoa</taxon>
        <taxon>Arthropoda</taxon>
        <taxon>Hexapoda</taxon>
        <taxon>Insecta</taxon>
        <taxon>Pterygota</taxon>
        <taxon>Neoptera</taxon>
        <taxon>Endopterygota</taxon>
        <taxon>Diptera</taxon>
        <taxon>Brachycera</taxon>
        <taxon>Muscomorpha</taxon>
        <taxon>Ephydroidea</taxon>
        <taxon>Drosophilidae</taxon>
        <taxon>Drosophila</taxon>
        <taxon>Sophophora</taxon>
    </lineage>
</organism>
<feature type="transmembrane region" description="Helical" evidence="1">
    <location>
        <begin position="65"/>
        <end position="84"/>
    </location>
</feature>
<feature type="transmembrane region" description="Helical" evidence="1">
    <location>
        <begin position="151"/>
        <end position="172"/>
    </location>
</feature>